<dbReference type="PANTHER" id="PTHR30204">
    <property type="entry name" value="REDOX-CYCLING DRUG-SENSING TRANSCRIPTIONAL ACTIVATOR SOXR"/>
    <property type="match status" value="1"/>
</dbReference>
<dbReference type="Pfam" id="PF13411">
    <property type="entry name" value="MerR_1"/>
    <property type="match status" value="1"/>
</dbReference>
<evidence type="ECO:0000259" key="3">
    <source>
        <dbReference type="PROSITE" id="PS50937"/>
    </source>
</evidence>
<proteinExistence type="predicted"/>
<dbReference type="AlphaFoldDB" id="A0A2T0VZQ3"/>
<protein>
    <submittedName>
        <fullName evidence="4">DNA-binding transcriptional MerR regulator</fullName>
    </submittedName>
</protein>
<reference evidence="4 5" key="1">
    <citation type="submission" date="2018-03" db="EMBL/GenBank/DDBJ databases">
        <title>Genomic Encyclopedia of Archaeal and Bacterial Type Strains, Phase II (KMG-II): from individual species to whole genera.</title>
        <authorList>
            <person name="Goeker M."/>
        </authorList>
    </citation>
    <scope>NUCLEOTIDE SEQUENCE [LARGE SCALE GENOMIC DNA]</scope>
    <source>
        <strain evidence="4 5">DSM 13175</strain>
    </source>
</reference>
<dbReference type="InterPro" id="IPR011256">
    <property type="entry name" value="Reg_factor_effector_dom_sf"/>
</dbReference>
<evidence type="ECO:0000256" key="2">
    <source>
        <dbReference type="SAM" id="Coils"/>
    </source>
</evidence>
<dbReference type="InterPro" id="IPR047057">
    <property type="entry name" value="MerR_fam"/>
</dbReference>
<evidence type="ECO:0000313" key="4">
    <source>
        <dbReference type="EMBL" id="PRY78023.1"/>
    </source>
</evidence>
<keyword evidence="2" id="KW-0175">Coiled coil</keyword>
<dbReference type="Gene3D" id="1.10.1660.10">
    <property type="match status" value="1"/>
</dbReference>
<keyword evidence="1 4" id="KW-0238">DNA-binding</keyword>
<dbReference type="OrthoDB" id="9773308at2"/>
<dbReference type="GO" id="GO:0003700">
    <property type="term" value="F:DNA-binding transcription factor activity"/>
    <property type="evidence" value="ECO:0007669"/>
    <property type="project" value="InterPro"/>
</dbReference>
<dbReference type="InterPro" id="IPR009061">
    <property type="entry name" value="DNA-bd_dom_put_sf"/>
</dbReference>
<dbReference type="SMART" id="SM00422">
    <property type="entry name" value="HTH_MERR"/>
    <property type="match status" value="1"/>
</dbReference>
<sequence>MPKKTAYLSSGQFAGLVGVSKHTLYFYDEEGLFKPILVKDNGYRYYSIRQVETFSVISSLKDIGMPLDDIKQYLNNRSPEQFVTLLDTEAEKLKRKIDELSTLYTVMEEKKKLTSETLKHELNEYIIEETSPRYYYLTEVSNVLDTKAYYESYQRHYSTLKSKTRRSSWLEGLMVPTSEITNQLTRYKGYIYTELETPQHSNFKLNGNPYLVNYIRGDDEAVLDGYRDLKQYALEQGYGIGDYFFEDLVLDELSIKEYDKYVYKLSMQIIGY</sequence>
<organism evidence="4 5">
    <name type="scientific">Alkalibacterium olivapovliticus</name>
    <dbReference type="NCBI Taxonomy" id="99907"/>
    <lineage>
        <taxon>Bacteria</taxon>
        <taxon>Bacillati</taxon>
        <taxon>Bacillota</taxon>
        <taxon>Bacilli</taxon>
        <taxon>Lactobacillales</taxon>
        <taxon>Carnobacteriaceae</taxon>
        <taxon>Alkalibacterium</taxon>
    </lineage>
</organism>
<dbReference type="InterPro" id="IPR000551">
    <property type="entry name" value="MerR-type_HTH_dom"/>
</dbReference>
<feature type="domain" description="HTH merR-type" evidence="3">
    <location>
        <begin position="7"/>
        <end position="76"/>
    </location>
</feature>
<dbReference type="RefSeq" id="WP_106195566.1">
    <property type="nucleotide sequence ID" value="NZ_PVTO01000027.1"/>
</dbReference>
<feature type="coiled-coil region" evidence="2">
    <location>
        <begin position="83"/>
        <end position="110"/>
    </location>
</feature>
<dbReference type="SUPFAM" id="SSF46955">
    <property type="entry name" value="Putative DNA-binding domain"/>
    <property type="match status" value="1"/>
</dbReference>
<dbReference type="SUPFAM" id="SSF55136">
    <property type="entry name" value="Probable bacterial effector-binding domain"/>
    <property type="match status" value="1"/>
</dbReference>
<dbReference type="GO" id="GO:0003677">
    <property type="term" value="F:DNA binding"/>
    <property type="evidence" value="ECO:0007669"/>
    <property type="project" value="UniProtKB-KW"/>
</dbReference>
<evidence type="ECO:0000313" key="5">
    <source>
        <dbReference type="Proteomes" id="UP000238205"/>
    </source>
</evidence>
<dbReference type="EMBL" id="PVTO01000027">
    <property type="protein sequence ID" value="PRY78023.1"/>
    <property type="molecule type" value="Genomic_DNA"/>
</dbReference>
<name>A0A2T0VZQ3_9LACT</name>
<evidence type="ECO:0000256" key="1">
    <source>
        <dbReference type="ARBA" id="ARBA00023125"/>
    </source>
</evidence>
<dbReference type="PANTHER" id="PTHR30204:SF85">
    <property type="entry name" value="MULTIDRUG-EFFLUX TRANSPORTER 2 REGULATOR"/>
    <property type="match status" value="1"/>
</dbReference>
<gene>
    <name evidence="4" type="ORF">CLV38_12713</name>
</gene>
<dbReference type="CDD" id="cd04782">
    <property type="entry name" value="HTH_BltR"/>
    <property type="match status" value="1"/>
</dbReference>
<keyword evidence="5" id="KW-1185">Reference proteome</keyword>
<comment type="caution">
    <text evidence="4">The sequence shown here is derived from an EMBL/GenBank/DDBJ whole genome shotgun (WGS) entry which is preliminary data.</text>
</comment>
<accession>A0A2T0VZQ3</accession>
<dbReference type="Proteomes" id="UP000238205">
    <property type="component" value="Unassembled WGS sequence"/>
</dbReference>
<dbReference type="PROSITE" id="PS50937">
    <property type="entry name" value="HTH_MERR_2"/>
    <property type="match status" value="1"/>
</dbReference>